<evidence type="ECO:0008006" key="2">
    <source>
        <dbReference type="Google" id="ProtNLM"/>
    </source>
</evidence>
<dbReference type="Pfam" id="PF05721">
    <property type="entry name" value="PhyH"/>
    <property type="match status" value="2"/>
</dbReference>
<proteinExistence type="predicted"/>
<dbReference type="EMBL" id="DSRU01000290">
    <property type="protein sequence ID" value="HFN00089.1"/>
    <property type="molecule type" value="Genomic_DNA"/>
</dbReference>
<dbReference type="SUPFAM" id="SSF51197">
    <property type="entry name" value="Clavaminate synthase-like"/>
    <property type="match status" value="2"/>
</dbReference>
<evidence type="ECO:0000313" key="1">
    <source>
        <dbReference type="EMBL" id="HFN00089.1"/>
    </source>
</evidence>
<protein>
    <recommendedName>
        <fullName evidence="2">Phytanoyl-CoA dioxygenase</fullName>
    </recommendedName>
</protein>
<reference evidence="1" key="1">
    <citation type="journal article" date="2020" name="mSystems">
        <title>Genome- and Community-Level Interaction Insights into Carbon Utilization and Element Cycling Functions of Hydrothermarchaeota in Hydrothermal Sediment.</title>
        <authorList>
            <person name="Zhou Z."/>
            <person name="Liu Y."/>
            <person name="Xu W."/>
            <person name="Pan J."/>
            <person name="Luo Z.H."/>
            <person name="Li M."/>
        </authorList>
    </citation>
    <scope>NUCLEOTIDE SEQUENCE [LARGE SCALE GENOMIC DNA]</scope>
    <source>
        <strain evidence="1">SpSt-418</strain>
    </source>
</reference>
<dbReference type="AlphaFoldDB" id="A0A7C3KHM0"/>
<accession>A0A7C3KHM0</accession>
<comment type="caution">
    <text evidence="1">The sequence shown here is derived from an EMBL/GenBank/DDBJ whole genome shotgun (WGS) entry which is preliminary data.</text>
</comment>
<dbReference type="GO" id="GO:0016706">
    <property type="term" value="F:2-oxoglutarate-dependent dioxygenase activity"/>
    <property type="evidence" value="ECO:0007669"/>
    <property type="project" value="UniProtKB-ARBA"/>
</dbReference>
<dbReference type="InterPro" id="IPR008775">
    <property type="entry name" value="Phytyl_CoA_dOase-like"/>
</dbReference>
<sequence>MVQFLKSLSNSKQDFAMRNVFRETKLQQEFERKGYVILPLLSSDQVNLVLSELKLMKPDDNFNPDRPPGHHLTDSDTNIEYKRVAKNFIARVLSPYIEKIFNSYKIIGANFIIKPPGKGGFPVHHDWTFVADPANYTSLTIWCALVDTDENNGTLQVVEGSHNLVSDIATSTVDFYCKNIESIVAEKYSKPLHVKAGECVIFDQGLLHHSDINRTSQPRIVMQAIVIPAEIDPVFYYFDRTAPEKGFEIFQMEPDFFIYQDRSQKPVNLKSLGFRENRNKLLTEEEFLEKMEQKGWSFQFGKWFNDNLMWLQAELKQKGYVVIDFLNEGELQALLEFDRENPLPNDLNAAGISFSTGTSKLSYRQAITEQLKDIFLQKIIKLLPEYRVLLCNLVRKKPSNQYSEMPLHQDPSLTDEAVFKSYGVWCPLIDVDEQNGCLQVVQKSHSLNSQTRPFFVFEGFPYSQEILALMQQHLTSIPMRAGQALIYDKRLFHGSPPNLTPVERVAAICSLVPKEILSHFCYRETLTSSKVELFEVEEEFYDRYIVGQHPEGVKSLGTFDYEVEPLTPEILIEKLGQRQPALAISAWANAQVSFKPAFLEKFNQANQKIAVLVSNEFEGFSRNGGIGTYYTALSQKLIADDWTVVLLLCQTDAEFQGGSTFGAVHHVFSTAETPQILNLQPIHQQILFTTQQNRVVGK</sequence>
<dbReference type="GO" id="GO:0005506">
    <property type="term" value="F:iron ion binding"/>
    <property type="evidence" value="ECO:0007669"/>
    <property type="project" value="UniProtKB-ARBA"/>
</dbReference>
<dbReference type="PANTHER" id="PTHR20883">
    <property type="entry name" value="PHYTANOYL-COA DIOXYGENASE DOMAIN CONTAINING 1"/>
    <property type="match status" value="1"/>
</dbReference>
<dbReference type="PANTHER" id="PTHR20883:SF48">
    <property type="entry name" value="ECTOINE DIOXYGENASE"/>
    <property type="match status" value="1"/>
</dbReference>
<name>A0A7C3KHM0_9CYAN</name>
<dbReference type="Gene3D" id="2.60.120.620">
    <property type="entry name" value="q2cbj1_9rhob like domain"/>
    <property type="match status" value="2"/>
</dbReference>
<gene>
    <name evidence="1" type="ORF">ENR64_20490</name>
</gene>
<organism evidence="1">
    <name type="scientific">Oscillatoriales cyanobacterium SpSt-418</name>
    <dbReference type="NCBI Taxonomy" id="2282169"/>
    <lineage>
        <taxon>Bacteria</taxon>
        <taxon>Bacillati</taxon>
        <taxon>Cyanobacteriota</taxon>
        <taxon>Cyanophyceae</taxon>
        <taxon>Oscillatoriophycideae</taxon>
        <taxon>Oscillatoriales</taxon>
    </lineage>
</organism>